<sequence>MLPENITAILARNERWEGAAATEPFEAGWAREAVLFVRSLKAPEGAQPALRVQISPDGMHWLDEGATVQVPAEGALAAVRLAHFGNWLRLAGDFEAGSAATVLVTLHLKA</sequence>
<dbReference type="EMBL" id="FSRL01000001">
    <property type="protein sequence ID" value="SIN77289.1"/>
    <property type="molecule type" value="Genomic_DNA"/>
</dbReference>
<dbReference type="STRING" id="1217970.SAMN05444002_0269"/>
<protein>
    <submittedName>
        <fullName evidence="1">Uncharacterized protein</fullName>
    </submittedName>
</protein>
<dbReference type="RefSeq" id="WP_074254472.1">
    <property type="nucleotide sequence ID" value="NZ_FSRL01000001.1"/>
</dbReference>
<proteinExistence type="predicted"/>
<name>A0A1N6E2P2_9RHOB</name>
<organism evidence="1 2">
    <name type="scientific">Vannielia litorea</name>
    <dbReference type="NCBI Taxonomy" id="1217970"/>
    <lineage>
        <taxon>Bacteria</taxon>
        <taxon>Pseudomonadati</taxon>
        <taxon>Pseudomonadota</taxon>
        <taxon>Alphaproteobacteria</taxon>
        <taxon>Rhodobacterales</taxon>
        <taxon>Paracoccaceae</taxon>
        <taxon>Vannielia</taxon>
    </lineage>
</organism>
<dbReference type="AlphaFoldDB" id="A0A1N6E2P2"/>
<gene>
    <name evidence="1" type="ORF">SAMN05444002_0269</name>
</gene>
<reference evidence="2" key="1">
    <citation type="submission" date="2016-11" db="EMBL/GenBank/DDBJ databases">
        <authorList>
            <person name="Varghese N."/>
            <person name="Submissions S."/>
        </authorList>
    </citation>
    <scope>NUCLEOTIDE SEQUENCE [LARGE SCALE GENOMIC DNA]</scope>
    <source>
        <strain evidence="2">DSM 29440</strain>
    </source>
</reference>
<evidence type="ECO:0000313" key="1">
    <source>
        <dbReference type="EMBL" id="SIN77289.1"/>
    </source>
</evidence>
<dbReference type="OrthoDB" id="1030389at2"/>
<evidence type="ECO:0000313" key="2">
    <source>
        <dbReference type="Proteomes" id="UP000184932"/>
    </source>
</evidence>
<keyword evidence="2" id="KW-1185">Reference proteome</keyword>
<accession>A0A1N6E2P2</accession>
<dbReference type="Proteomes" id="UP000184932">
    <property type="component" value="Unassembled WGS sequence"/>
</dbReference>